<dbReference type="RefSeq" id="WP_134436712.1">
    <property type="nucleotide sequence ID" value="NZ_JAWZLG010000074.1"/>
</dbReference>
<accession>A0A4Y8KZA7</accession>
<dbReference type="Proteomes" id="UP000297861">
    <property type="component" value="Unassembled WGS sequence"/>
</dbReference>
<dbReference type="EMBL" id="SOML01000007">
    <property type="protein sequence ID" value="TFD95725.1"/>
    <property type="molecule type" value="Genomic_DNA"/>
</dbReference>
<comment type="caution">
    <text evidence="1">The sequence shown here is derived from an EMBL/GenBank/DDBJ whole genome shotgun (WGS) entry which is preliminary data.</text>
</comment>
<dbReference type="AlphaFoldDB" id="A0A4Y8KZA7"/>
<sequence>MKQLKQLRTDSSFYALKRGISKGYLVYVSYYMRNIEIEGDIIPVSLITQVCSPEDGPILISS</sequence>
<organism evidence="1 2">
    <name type="scientific">Dysgonomonas capnocytophagoides</name>
    <dbReference type="NCBI Taxonomy" id="45254"/>
    <lineage>
        <taxon>Bacteria</taxon>
        <taxon>Pseudomonadati</taxon>
        <taxon>Bacteroidota</taxon>
        <taxon>Bacteroidia</taxon>
        <taxon>Bacteroidales</taxon>
        <taxon>Dysgonomonadaceae</taxon>
        <taxon>Dysgonomonas</taxon>
    </lineage>
</organism>
<keyword evidence="2" id="KW-1185">Reference proteome</keyword>
<proteinExistence type="predicted"/>
<evidence type="ECO:0000313" key="2">
    <source>
        <dbReference type="Proteomes" id="UP000297861"/>
    </source>
</evidence>
<protein>
    <submittedName>
        <fullName evidence="1">Uncharacterized protein</fullName>
    </submittedName>
</protein>
<name>A0A4Y8KZA7_9BACT</name>
<gene>
    <name evidence="1" type="ORF">E2605_12890</name>
</gene>
<reference evidence="1 2" key="1">
    <citation type="submission" date="2019-03" db="EMBL/GenBank/DDBJ databases">
        <title>San Antonio Military Medical Center submission to MRSN (WRAIR), pending publication.</title>
        <authorList>
            <person name="Blyth D.M."/>
            <person name="Mccarthy S.L."/>
            <person name="Schall S.E."/>
            <person name="Stam J.A."/>
            <person name="Ong A.C."/>
            <person name="Mcgann P.T."/>
        </authorList>
    </citation>
    <scope>NUCLEOTIDE SEQUENCE [LARGE SCALE GENOMIC DNA]</scope>
    <source>
        <strain evidence="1 2">MRSN571793</strain>
    </source>
</reference>
<evidence type="ECO:0000313" key="1">
    <source>
        <dbReference type="EMBL" id="TFD95725.1"/>
    </source>
</evidence>